<keyword evidence="2" id="KW-1185">Reference proteome</keyword>
<protein>
    <submittedName>
        <fullName evidence="1">Uncharacterized protein</fullName>
    </submittedName>
</protein>
<proteinExistence type="predicted"/>
<gene>
    <name evidence="1" type="ORF">GCM10008957_17580</name>
</gene>
<name>A0A918C3T2_9DEIO</name>
<evidence type="ECO:0000313" key="1">
    <source>
        <dbReference type="EMBL" id="GGR05154.1"/>
    </source>
</evidence>
<evidence type="ECO:0000313" key="2">
    <source>
        <dbReference type="Proteomes" id="UP000603865"/>
    </source>
</evidence>
<reference evidence="1" key="2">
    <citation type="submission" date="2020-09" db="EMBL/GenBank/DDBJ databases">
        <authorList>
            <person name="Sun Q."/>
            <person name="Ohkuma M."/>
        </authorList>
    </citation>
    <scope>NUCLEOTIDE SEQUENCE</scope>
    <source>
        <strain evidence="1">JCM 31311</strain>
    </source>
</reference>
<reference evidence="1" key="1">
    <citation type="journal article" date="2014" name="Int. J. Syst. Evol. Microbiol.">
        <title>Complete genome sequence of Corynebacterium casei LMG S-19264T (=DSM 44701T), isolated from a smear-ripened cheese.</title>
        <authorList>
            <consortium name="US DOE Joint Genome Institute (JGI-PGF)"/>
            <person name="Walter F."/>
            <person name="Albersmeier A."/>
            <person name="Kalinowski J."/>
            <person name="Ruckert C."/>
        </authorList>
    </citation>
    <scope>NUCLEOTIDE SEQUENCE</scope>
    <source>
        <strain evidence="1">JCM 31311</strain>
    </source>
</reference>
<dbReference type="AlphaFoldDB" id="A0A918C3T2"/>
<sequence length="100" mass="10909">MKVRFAGRTVRVRIDDLEADMLLLGKPLELRLDWPGGGWSLRLEPQQSGVQAAGGGALVVGLADALKTLLDPLEEGVSLDAFGGDLKFRIEKDFRPEHLV</sequence>
<dbReference type="EMBL" id="BMQL01000007">
    <property type="protein sequence ID" value="GGR05154.1"/>
    <property type="molecule type" value="Genomic_DNA"/>
</dbReference>
<comment type="caution">
    <text evidence="1">The sequence shown here is derived from an EMBL/GenBank/DDBJ whole genome shotgun (WGS) entry which is preliminary data.</text>
</comment>
<dbReference type="RefSeq" id="WP_189089439.1">
    <property type="nucleotide sequence ID" value="NZ_BMQL01000007.1"/>
</dbReference>
<dbReference type="Proteomes" id="UP000603865">
    <property type="component" value="Unassembled WGS sequence"/>
</dbReference>
<accession>A0A918C3T2</accession>
<organism evidence="1 2">
    <name type="scientific">Deinococcus ruber</name>
    <dbReference type="NCBI Taxonomy" id="1848197"/>
    <lineage>
        <taxon>Bacteria</taxon>
        <taxon>Thermotogati</taxon>
        <taxon>Deinococcota</taxon>
        <taxon>Deinococci</taxon>
        <taxon>Deinococcales</taxon>
        <taxon>Deinococcaceae</taxon>
        <taxon>Deinococcus</taxon>
    </lineage>
</organism>